<evidence type="ECO:0000313" key="2">
    <source>
        <dbReference type="Proteomes" id="UP001153387"/>
    </source>
</evidence>
<organism evidence="1 2">
    <name type="scientific">Cohnella ginsengisoli</name>
    <dbReference type="NCBI Taxonomy" id="425004"/>
    <lineage>
        <taxon>Bacteria</taxon>
        <taxon>Bacillati</taxon>
        <taxon>Bacillota</taxon>
        <taxon>Bacilli</taxon>
        <taxon>Bacillales</taxon>
        <taxon>Paenibacillaceae</taxon>
        <taxon>Cohnella</taxon>
    </lineage>
</organism>
<comment type="caution">
    <text evidence="1">The sequence shown here is derived from an EMBL/GenBank/DDBJ whole genome shotgun (WGS) entry which is preliminary data.</text>
</comment>
<dbReference type="EMBL" id="JAPDHZ010000003">
    <property type="protein sequence ID" value="MDG0792795.1"/>
    <property type="molecule type" value="Genomic_DNA"/>
</dbReference>
<name>A0A9X4KNC0_9BACL</name>
<sequence length="100" mass="11164">MAIRYTRPYDEILDELSEALATIPDCYDTFEMEAQEWADLTQAEKDVCIRTLADDLFYVLGAEKSASAGSGSVEYDKAHHVIKVVSTPQLVHIVGLREKA</sequence>
<dbReference type="Proteomes" id="UP001153387">
    <property type="component" value="Unassembled WGS sequence"/>
</dbReference>
<dbReference type="AlphaFoldDB" id="A0A9X4KNC0"/>
<keyword evidence="2" id="KW-1185">Reference proteome</keyword>
<protein>
    <submittedName>
        <fullName evidence="1">Uncharacterized protein</fullName>
    </submittedName>
</protein>
<reference evidence="1 2" key="1">
    <citation type="submission" date="2022-10" db="EMBL/GenBank/DDBJ databases">
        <title>Comparative genomic analysis of Cohnella hashimotonis sp. nov., isolated from the International Space Station.</title>
        <authorList>
            <person name="Simpson A."/>
            <person name="Venkateswaran K."/>
        </authorList>
    </citation>
    <scope>NUCLEOTIDE SEQUENCE [LARGE SCALE GENOMIC DNA]</scope>
    <source>
        <strain evidence="1 2">DSM 18997</strain>
    </source>
</reference>
<dbReference type="RefSeq" id="WP_090118071.1">
    <property type="nucleotide sequence ID" value="NZ_JAPDHZ010000003.1"/>
</dbReference>
<proteinExistence type="predicted"/>
<gene>
    <name evidence="1" type="ORF">OMP38_19395</name>
</gene>
<evidence type="ECO:0000313" key="1">
    <source>
        <dbReference type="EMBL" id="MDG0792795.1"/>
    </source>
</evidence>
<accession>A0A9X4KNC0</accession>